<protein>
    <submittedName>
        <fullName evidence="2">Uncharacterized protein</fullName>
    </submittedName>
</protein>
<feature type="compositionally biased region" description="Pro residues" evidence="1">
    <location>
        <begin position="78"/>
        <end position="96"/>
    </location>
</feature>
<feature type="region of interest" description="Disordered" evidence="1">
    <location>
        <begin position="26"/>
        <end position="105"/>
    </location>
</feature>
<name>A0A1B6K1W6_9HEMI</name>
<dbReference type="AlphaFoldDB" id="A0A1B6K1W6"/>
<accession>A0A1B6K1W6</accession>
<dbReference type="EMBL" id="GECU01002272">
    <property type="protein sequence ID" value="JAT05435.1"/>
    <property type="molecule type" value="Transcribed_RNA"/>
</dbReference>
<organism evidence="2">
    <name type="scientific">Homalodisca liturata</name>
    <dbReference type="NCBI Taxonomy" id="320908"/>
    <lineage>
        <taxon>Eukaryota</taxon>
        <taxon>Metazoa</taxon>
        <taxon>Ecdysozoa</taxon>
        <taxon>Arthropoda</taxon>
        <taxon>Hexapoda</taxon>
        <taxon>Insecta</taxon>
        <taxon>Pterygota</taxon>
        <taxon>Neoptera</taxon>
        <taxon>Paraneoptera</taxon>
        <taxon>Hemiptera</taxon>
        <taxon>Auchenorrhyncha</taxon>
        <taxon>Membracoidea</taxon>
        <taxon>Cicadellidae</taxon>
        <taxon>Cicadellinae</taxon>
        <taxon>Proconiini</taxon>
        <taxon>Homalodisca</taxon>
    </lineage>
</organism>
<feature type="region of interest" description="Disordered" evidence="1">
    <location>
        <begin position="126"/>
        <end position="149"/>
    </location>
</feature>
<proteinExistence type="predicted"/>
<feature type="non-terminal residue" evidence="2">
    <location>
        <position position="1"/>
    </location>
</feature>
<sequence>HSGDLASCGGGSLGAGRSPFAAISRCSSRNNNSVSSGNSYVDPGADLSKRPLVVSFRRRSARTSVSSLEPSERKRCCEPPPPCLANHRPAPPPVTQPQPVSAPVAREPRVEDIEIFQECQLKIQSSVRRSASTLRQDKDKTDGEEGQDPLRIVRKSFTVPCLVLH</sequence>
<evidence type="ECO:0000313" key="2">
    <source>
        <dbReference type="EMBL" id="JAT05435.1"/>
    </source>
</evidence>
<gene>
    <name evidence="2" type="ORF">g.1424</name>
</gene>
<feature type="compositionally biased region" description="Low complexity" evidence="1">
    <location>
        <begin position="26"/>
        <end position="39"/>
    </location>
</feature>
<reference evidence="2" key="1">
    <citation type="submission" date="2015-11" db="EMBL/GenBank/DDBJ databases">
        <title>De novo transcriptome assembly of four potential Pierce s Disease insect vectors from Arizona vineyards.</title>
        <authorList>
            <person name="Tassone E.E."/>
        </authorList>
    </citation>
    <scope>NUCLEOTIDE SEQUENCE</scope>
</reference>
<evidence type="ECO:0000256" key="1">
    <source>
        <dbReference type="SAM" id="MobiDB-lite"/>
    </source>
</evidence>